<protein>
    <submittedName>
        <fullName evidence="2">Uncharacterized protein</fullName>
    </submittedName>
</protein>
<dbReference type="Proteomes" id="UP000887578">
    <property type="component" value="Unplaced"/>
</dbReference>
<dbReference type="AlphaFoldDB" id="A0A914P833"/>
<accession>A0A914P833</accession>
<evidence type="ECO:0000313" key="2">
    <source>
        <dbReference type="WBParaSite" id="PDA_v2.g14198.t1"/>
    </source>
</evidence>
<proteinExistence type="predicted"/>
<sequence length="108" mass="13248">MNSLYHKIISVEDDVEEWFDALLETRDFSFVMHNVECRLGKSLFDIKLWKLYLSFLENQREYRRLLETYSKYCQFFMDDEEMSEKYKKELATLGWSDVSTHEIYAFNR</sequence>
<keyword evidence="1" id="KW-1185">Reference proteome</keyword>
<dbReference type="WBParaSite" id="PDA_v2.g14198.t1">
    <property type="protein sequence ID" value="PDA_v2.g14198.t1"/>
    <property type="gene ID" value="PDA_v2.g14198"/>
</dbReference>
<organism evidence="1 2">
    <name type="scientific">Panagrolaimus davidi</name>
    <dbReference type="NCBI Taxonomy" id="227884"/>
    <lineage>
        <taxon>Eukaryota</taxon>
        <taxon>Metazoa</taxon>
        <taxon>Ecdysozoa</taxon>
        <taxon>Nematoda</taxon>
        <taxon>Chromadorea</taxon>
        <taxon>Rhabditida</taxon>
        <taxon>Tylenchina</taxon>
        <taxon>Panagrolaimomorpha</taxon>
        <taxon>Panagrolaimoidea</taxon>
        <taxon>Panagrolaimidae</taxon>
        <taxon>Panagrolaimus</taxon>
    </lineage>
</organism>
<evidence type="ECO:0000313" key="1">
    <source>
        <dbReference type="Proteomes" id="UP000887578"/>
    </source>
</evidence>
<name>A0A914P833_9BILA</name>
<reference evidence="2" key="1">
    <citation type="submission" date="2022-11" db="UniProtKB">
        <authorList>
            <consortium name="WormBaseParasite"/>
        </authorList>
    </citation>
    <scope>IDENTIFICATION</scope>
</reference>